<dbReference type="Gene3D" id="3.90.320.10">
    <property type="match status" value="1"/>
</dbReference>
<name>A0A8S5NKI4_9CAUD</name>
<evidence type="ECO:0000313" key="2">
    <source>
        <dbReference type="EMBL" id="DAD94728.1"/>
    </source>
</evidence>
<dbReference type="Pfam" id="PF12705">
    <property type="entry name" value="PDDEXK_1"/>
    <property type="match status" value="1"/>
</dbReference>
<reference evidence="2" key="1">
    <citation type="journal article" date="2021" name="Proc. Natl. Acad. Sci. U.S.A.">
        <title>A Catalog of Tens of Thousands of Viruses from Human Metagenomes Reveals Hidden Associations with Chronic Diseases.</title>
        <authorList>
            <person name="Tisza M.J."/>
            <person name="Buck C.B."/>
        </authorList>
    </citation>
    <scope>NUCLEOTIDE SEQUENCE</scope>
    <source>
        <strain evidence="2">CtK0l2</strain>
    </source>
</reference>
<accession>A0A8S5NKI4</accession>
<dbReference type="EMBL" id="BK015181">
    <property type="protein sequence ID" value="DAD94728.1"/>
    <property type="molecule type" value="Genomic_DNA"/>
</dbReference>
<protein>
    <submittedName>
        <fullName evidence="2">PD-(D/E)XK nuclease superfamily protein</fullName>
    </submittedName>
</protein>
<evidence type="ECO:0000259" key="1">
    <source>
        <dbReference type="Pfam" id="PF12705"/>
    </source>
</evidence>
<sequence>MNRYSISRVNTYLENPWKHWCKYIAKYKPKEGKINTVYMDRGTVMHRVMELVATGTDSKEALKQASVVDFAQESIDGGIRASERYFEHFGFEGLFRTTEVEKEITLDISEEVGLGTEVGFIGYVDAVRTNEDSSVTLVDYKTYSTKPAQDKMVLSLQANMYMYVMTKLGYNVRNFVFECINPKEKLVGRAYKYLAIDMPYREALCDEFFEQFCMLVRMIEQNPEFKMYKYGDYMPDIYDELFKVWQGIVTEDFDTFVAENFLEED</sequence>
<organism evidence="2">
    <name type="scientific">Siphoviridae sp. ctK0l2</name>
    <dbReference type="NCBI Taxonomy" id="2826243"/>
    <lineage>
        <taxon>Viruses</taxon>
        <taxon>Duplodnaviria</taxon>
        <taxon>Heunggongvirae</taxon>
        <taxon>Uroviricota</taxon>
        <taxon>Caudoviricetes</taxon>
    </lineage>
</organism>
<dbReference type="InterPro" id="IPR011604">
    <property type="entry name" value="PDDEXK-like_dom_sf"/>
</dbReference>
<dbReference type="InterPro" id="IPR038726">
    <property type="entry name" value="PDDEXK_AddAB-type"/>
</dbReference>
<proteinExistence type="predicted"/>
<feature type="domain" description="PD-(D/E)XK endonuclease-like" evidence="1">
    <location>
        <begin position="4"/>
        <end position="226"/>
    </location>
</feature>